<proteinExistence type="predicted"/>
<dbReference type="RefSeq" id="WP_149487770.1">
    <property type="nucleotide sequence ID" value="NZ_CP036150.1"/>
</dbReference>
<sequence length="214" mass="24004">MTFITTILEKQIIMDRTWLFTLDRGSFEFQPGQFINLSTGPGNDRREFSIASPSQQKTLEVLITRQKDGALSPLLCDSPVGAKWTVEGPEGQFQLSPLERKSPVLMIATGSGISPFGSLIRSYPGLDYQILHGLPHFGRIKEWINFPAKRYTLCTSRSGDGDFSGRVTERLKQISLSSKAIYMLCGNSDMIFDSMAILQDRGIPRKNIKAEIYF</sequence>
<dbReference type="Gene3D" id="3.40.50.80">
    <property type="entry name" value="Nucleotide-binding domain of ferredoxin-NADP reductase (FNR) module"/>
    <property type="match status" value="1"/>
</dbReference>
<dbReference type="InterPro" id="IPR039261">
    <property type="entry name" value="FNR_nucleotide-bd"/>
</dbReference>
<dbReference type="InterPro" id="IPR050415">
    <property type="entry name" value="MRET"/>
</dbReference>
<evidence type="ECO:0000259" key="1">
    <source>
        <dbReference type="PROSITE" id="PS51384"/>
    </source>
</evidence>
<reference evidence="2 3" key="1">
    <citation type="submission" date="2019-02" db="EMBL/GenBank/DDBJ databases">
        <title>Complete Genome Sequence and Methylome Analysis of free living Spirochaetas.</title>
        <authorList>
            <person name="Fomenkov A."/>
            <person name="Dubinina G."/>
            <person name="Leshcheva N."/>
            <person name="Mikheeva N."/>
            <person name="Grabovich M."/>
            <person name="Vincze T."/>
            <person name="Roberts R.J."/>
        </authorList>
    </citation>
    <scope>NUCLEOTIDE SEQUENCE [LARGE SCALE GENOMIC DNA]</scope>
    <source>
        <strain evidence="2 3">K2</strain>
    </source>
</reference>
<dbReference type="CDD" id="cd00322">
    <property type="entry name" value="FNR_like"/>
    <property type="match status" value="1"/>
</dbReference>
<dbReference type="InterPro" id="IPR017938">
    <property type="entry name" value="Riboflavin_synthase-like_b-brl"/>
</dbReference>
<dbReference type="PANTHER" id="PTHR47354:SF5">
    <property type="entry name" value="PROTEIN RFBI"/>
    <property type="match status" value="1"/>
</dbReference>
<dbReference type="PANTHER" id="PTHR47354">
    <property type="entry name" value="NADH OXIDOREDUCTASE HCR"/>
    <property type="match status" value="1"/>
</dbReference>
<feature type="domain" description="FAD-binding FR-type" evidence="1">
    <location>
        <begin position="1"/>
        <end position="96"/>
    </location>
</feature>
<dbReference type="PRINTS" id="PR00410">
    <property type="entry name" value="PHEHYDRXLASE"/>
</dbReference>
<dbReference type="KEGG" id="ock:EXM22_17515"/>
<dbReference type="Pfam" id="PF00970">
    <property type="entry name" value="FAD_binding_6"/>
    <property type="match status" value="1"/>
</dbReference>
<organism evidence="2 3">
    <name type="scientific">Oceanispirochaeta crateris</name>
    <dbReference type="NCBI Taxonomy" id="2518645"/>
    <lineage>
        <taxon>Bacteria</taxon>
        <taxon>Pseudomonadati</taxon>
        <taxon>Spirochaetota</taxon>
        <taxon>Spirochaetia</taxon>
        <taxon>Spirochaetales</taxon>
        <taxon>Spirochaetaceae</taxon>
        <taxon>Oceanispirochaeta</taxon>
    </lineage>
</organism>
<evidence type="ECO:0000313" key="3">
    <source>
        <dbReference type="Proteomes" id="UP000324209"/>
    </source>
</evidence>
<gene>
    <name evidence="2" type="ORF">EXM22_17515</name>
</gene>
<dbReference type="SUPFAM" id="SSF52343">
    <property type="entry name" value="Ferredoxin reductase-like, C-terminal NADP-linked domain"/>
    <property type="match status" value="1"/>
</dbReference>
<dbReference type="PROSITE" id="PS51384">
    <property type="entry name" value="FAD_FR"/>
    <property type="match status" value="1"/>
</dbReference>
<dbReference type="Gene3D" id="2.40.30.10">
    <property type="entry name" value="Translation factors"/>
    <property type="match status" value="1"/>
</dbReference>
<dbReference type="AlphaFoldDB" id="A0A5C1QQA9"/>
<dbReference type="InterPro" id="IPR008333">
    <property type="entry name" value="Cbr1-like_FAD-bd_dom"/>
</dbReference>
<dbReference type="Proteomes" id="UP000324209">
    <property type="component" value="Chromosome"/>
</dbReference>
<dbReference type="GO" id="GO:0016491">
    <property type="term" value="F:oxidoreductase activity"/>
    <property type="evidence" value="ECO:0007669"/>
    <property type="project" value="InterPro"/>
</dbReference>
<dbReference type="OrthoDB" id="9784483at2"/>
<dbReference type="SUPFAM" id="SSF63380">
    <property type="entry name" value="Riboflavin synthase domain-like"/>
    <property type="match status" value="1"/>
</dbReference>
<accession>A0A5C1QQA9</accession>
<protein>
    <submittedName>
        <fullName evidence="2">FAD-dependent oxidoreductase</fullName>
    </submittedName>
</protein>
<dbReference type="InterPro" id="IPR017927">
    <property type="entry name" value="FAD-bd_FR_type"/>
</dbReference>
<dbReference type="EMBL" id="CP036150">
    <property type="protein sequence ID" value="QEN09697.1"/>
    <property type="molecule type" value="Genomic_DNA"/>
</dbReference>
<name>A0A5C1QQA9_9SPIO</name>
<evidence type="ECO:0000313" key="2">
    <source>
        <dbReference type="EMBL" id="QEN09697.1"/>
    </source>
</evidence>
<keyword evidence="3" id="KW-1185">Reference proteome</keyword>